<evidence type="ECO:0000313" key="2">
    <source>
        <dbReference type="WBParaSite" id="PDA_v2.g20821.t1"/>
    </source>
</evidence>
<keyword evidence="1" id="KW-1185">Reference proteome</keyword>
<accession>A0A914PQG5</accession>
<evidence type="ECO:0000313" key="1">
    <source>
        <dbReference type="Proteomes" id="UP000887578"/>
    </source>
</evidence>
<proteinExistence type="predicted"/>
<dbReference type="InterPro" id="IPR008974">
    <property type="entry name" value="TRAF-like"/>
</dbReference>
<name>A0A914PQG5_9BILA</name>
<dbReference type="Proteomes" id="UP000887578">
    <property type="component" value="Unplaced"/>
</dbReference>
<dbReference type="Gene3D" id="2.60.210.10">
    <property type="entry name" value="Apoptosis, Tumor Necrosis Factor Receptor Associated Protein 2, Chain A"/>
    <property type="match status" value="1"/>
</dbReference>
<dbReference type="WBParaSite" id="PDA_v2.g20821.t1">
    <property type="protein sequence ID" value="PDA_v2.g20821.t1"/>
    <property type="gene ID" value="PDA_v2.g20821"/>
</dbReference>
<organism evidence="1 2">
    <name type="scientific">Panagrolaimus davidi</name>
    <dbReference type="NCBI Taxonomy" id="227884"/>
    <lineage>
        <taxon>Eukaryota</taxon>
        <taxon>Metazoa</taxon>
        <taxon>Ecdysozoa</taxon>
        <taxon>Nematoda</taxon>
        <taxon>Chromadorea</taxon>
        <taxon>Rhabditida</taxon>
        <taxon>Tylenchina</taxon>
        <taxon>Panagrolaimomorpha</taxon>
        <taxon>Panagrolaimoidea</taxon>
        <taxon>Panagrolaimidae</taxon>
        <taxon>Panagrolaimus</taxon>
    </lineage>
</organism>
<dbReference type="AlphaFoldDB" id="A0A914PQG5"/>
<reference evidence="2" key="1">
    <citation type="submission" date="2022-11" db="UniProtKB">
        <authorList>
            <consortium name="WormBaseParasite"/>
        </authorList>
    </citation>
    <scope>IDENTIFICATION</scope>
</reference>
<dbReference type="SUPFAM" id="SSF49599">
    <property type="entry name" value="TRAF domain-like"/>
    <property type="match status" value="1"/>
</dbReference>
<sequence length="184" mass="21193">MPQIPFALQWSIPEDRLISLKDSEYGHLNTDLVSNIHGFKYNLSIFPNGNCDYNRGNSLVLLWLNYGNVKKVEADYTFLIESANYSFKNHVIYHQSFGIPIGNGPCVANTEDFFDPEKKFIVDGKCTINVFGTFKFETDDEPNSDFEQQKWEGAELGTELWEEEEDKDFTIVVEKKEIKVSKTL</sequence>
<protein>
    <submittedName>
        <fullName evidence="2">Uncharacterized protein</fullName>
    </submittedName>
</protein>